<dbReference type="InterPro" id="IPR002477">
    <property type="entry name" value="Peptidoglycan-bd-like"/>
</dbReference>
<dbReference type="Pfam" id="PF01471">
    <property type="entry name" value="PG_binding_1"/>
    <property type="match status" value="1"/>
</dbReference>
<evidence type="ECO:0000313" key="2">
    <source>
        <dbReference type="EMBL" id="KAG6432082.1"/>
    </source>
</evidence>
<dbReference type="PANTHER" id="PTHR15852">
    <property type="entry name" value="PLASTID TRANSCRIPTIONALLY ACTIVE PROTEIN"/>
    <property type="match status" value="1"/>
</dbReference>
<dbReference type="Proteomes" id="UP000298416">
    <property type="component" value="Unassembled WGS sequence"/>
</dbReference>
<reference evidence="2" key="1">
    <citation type="submission" date="2018-01" db="EMBL/GenBank/DDBJ databases">
        <authorList>
            <person name="Mao J.F."/>
        </authorList>
    </citation>
    <scope>NUCLEOTIDE SEQUENCE</scope>
    <source>
        <strain evidence="2">Huo1</strain>
        <tissue evidence="2">Leaf</tissue>
    </source>
</reference>
<reference evidence="2" key="2">
    <citation type="submission" date="2020-08" db="EMBL/GenBank/DDBJ databases">
        <title>Plant Genome Project.</title>
        <authorList>
            <person name="Zhang R.-G."/>
        </authorList>
    </citation>
    <scope>NUCLEOTIDE SEQUENCE</scope>
    <source>
        <strain evidence="2">Huo1</strain>
        <tissue evidence="2">Leaf</tissue>
    </source>
</reference>
<dbReference type="Gene3D" id="1.10.101.10">
    <property type="entry name" value="PGBD-like superfamily/PGBD"/>
    <property type="match status" value="1"/>
</dbReference>
<dbReference type="InterPro" id="IPR036365">
    <property type="entry name" value="PGBD-like_sf"/>
</dbReference>
<keyword evidence="3" id="KW-1185">Reference proteome</keyword>
<dbReference type="SUPFAM" id="SSF47090">
    <property type="entry name" value="PGBD-like"/>
    <property type="match status" value="1"/>
</dbReference>
<dbReference type="GO" id="GO:0003756">
    <property type="term" value="F:protein disulfide isomerase activity"/>
    <property type="evidence" value="ECO:0007669"/>
    <property type="project" value="TreeGrafter"/>
</dbReference>
<gene>
    <name evidence="2" type="ORF">SASPL_103655</name>
</gene>
<dbReference type="GO" id="GO:0009658">
    <property type="term" value="P:chloroplast organization"/>
    <property type="evidence" value="ECO:0007669"/>
    <property type="project" value="TreeGrafter"/>
</dbReference>
<dbReference type="InterPro" id="IPR036366">
    <property type="entry name" value="PGBDSf"/>
</dbReference>
<dbReference type="GO" id="GO:0009507">
    <property type="term" value="C:chloroplast"/>
    <property type="evidence" value="ECO:0007669"/>
    <property type="project" value="TreeGrafter"/>
</dbReference>
<evidence type="ECO:0000259" key="1">
    <source>
        <dbReference type="Pfam" id="PF01471"/>
    </source>
</evidence>
<dbReference type="EMBL" id="PNBA02000002">
    <property type="protein sequence ID" value="KAG6432082.1"/>
    <property type="molecule type" value="Genomic_DNA"/>
</dbReference>
<dbReference type="InterPro" id="IPR036410">
    <property type="entry name" value="HSP_DnaJ_Cys-rich_dom_sf"/>
</dbReference>
<comment type="caution">
    <text evidence="2">The sequence shown here is derived from an EMBL/GenBank/DDBJ whole genome shotgun (WGS) entry which is preliminary data.</text>
</comment>
<dbReference type="SUPFAM" id="SSF57938">
    <property type="entry name" value="DnaJ/Hsp40 cysteine-rich domain"/>
    <property type="match status" value="1"/>
</dbReference>
<protein>
    <recommendedName>
        <fullName evidence="1">Peptidoglycan binding-like domain-containing protein</fullName>
    </recommendedName>
</protein>
<proteinExistence type="predicted"/>
<accession>A0A8X8YK39</accession>
<name>A0A8X8YK39_SALSN</name>
<evidence type="ECO:0000313" key="3">
    <source>
        <dbReference type="Proteomes" id="UP000298416"/>
    </source>
</evidence>
<dbReference type="AlphaFoldDB" id="A0A8X8YK39"/>
<organism evidence="2">
    <name type="scientific">Salvia splendens</name>
    <name type="common">Scarlet sage</name>
    <dbReference type="NCBI Taxonomy" id="180675"/>
    <lineage>
        <taxon>Eukaryota</taxon>
        <taxon>Viridiplantae</taxon>
        <taxon>Streptophyta</taxon>
        <taxon>Embryophyta</taxon>
        <taxon>Tracheophyta</taxon>
        <taxon>Spermatophyta</taxon>
        <taxon>Magnoliopsida</taxon>
        <taxon>eudicotyledons</taxon>
        <taxon>Gunneridae</taxon>
        <taxon>Pentapetalae</taxon>
        <taxon>asterids</taxon>
        <taxon>lamiids</taxon>
        <taxon>Lamiales</taxon>
        <taxon>Lamiaceae</taxon>
        <taxon>Nepetoideae</taxon>
        <taxon>Mentheae</taxon>
        <taxon>Salviinae</taxon>
        <taxon>Salvia</taxon>
        <taxon>Salvia subgen. Calosphace</taxon>
        <taxon>core Calosphace</taxon>
    </lineage>
</organism>
<feature type="domain" description="Peptidoglycan binding-like" evidence="1">
    <location>
        <begin position="182"/>
        <end position="239"/>
    </location>
</feature>
<sequence>MFPSTLLLTPNPTLSLIPKPNFNAVYFRPLSKSHVCFAFPPNHDPIDEEARWLREEQRWLREEHRWLREESRWNAERQALLQEINSLKLRIQDLERISSLQGASVSETVGNIAKLLQALKEGDLAKNVNRIAEGGTSAVRLVVEAAKKEEAEEEIVVKEVISVPEKKEKVLRSATLRIGSEGDEVGAMQEALQKLGFYSGEEDMEFSSFSSGTERAVKTWQATLGLREDGIMTAELLHRLFGGSESVFTKNEEPESTDPEKVLPSSNLLFATSRQLGANGAPVASTDINAVETDVSTTEAGVPRARVFLLGENRWEDSSRLSGESKRIAKNTKINSTTNCLTCRGEGRLLCMECDGTGEPNIEPQFIEWVDEGDAKCPYCEGLGYTICDLCQGKTTT</sequence>
<dbReference type="PANTHER" id="PTHR15852:SF16">
    <property type="entry name" value="PROTEIN DISULFIDE ISOMERASE PTAC5, CHLOROPLASTIC"/>
    <property type="match status" value="1"/>
</dbReference>